<evidence type="ECO:0000313" key="2">
    <source>
        <dbReference type="EnsemblMetazoa" id="GAUT021496-PA"/>
    </source>
</evidence>
<sequence>MIIKPTILQSPRTNVNTTTSTTTTTATSPTTTITCFSFFTIYILKCIMFLVLDGDGGLQVFISRAPIAFLVEKPKISREYTHDYNAIQQNLTLYTLQLVTQIVTGRGTYAVALLNRKLIG</sequence>
<keyword evidence="3" id="KW-1185">Reference proteome</keyword>
<feature type="compositionally biased region" description="Polar residues" evidence="1">
    <location>
        <begin position="7"/>
        <end position="16"/>
    </location>
</feature>
<dbReference type="EnsemblMetazoa" id="GAUT021496-RA">
    <property type="protein sequence ID" value="GAUT021496-PA"/>
    <property type="gene ID" value="GAUT021496"/>
</dbReference>
<accession>A0A1A9V074</accession>
<dbReference type="Proteomes" id="UP000078200">
    <property type="component" value="Unassembled WGS sequence"/>
</dbReference>
<evidence type="ECO:0000313" key="3">
    <source>
        <dbReference type="Proteomes" id="UP000078200"/>
    </source>
</evidence>
<name>A0A1A9V074_GLOAU</name>
<feature type="region of interest" description="Disordered" evidence="1">
    <location>
        <begin position="1"/>
        <end position="24"/>
    </location>
</feature>
<dbReference type="AlphaFoldDB" id="A0A1A9V074"/>
<evidence type="ECO:0000256" key="1">
    <source>
        <dbReference type="SAM" id="MobiDB-lite"/>
    </source>
</evidence>
<dbReference type="VEuPathDB" id="VectorBase:GAUT021496"/>
<proteinExistence type="predicted"/>
<organism evidence="2 3">
    <name type="scientific">Glossina austeni</name>
    <name type="common">Savannah tsetse fly</name>
    <dbReference type="NCBI Taxonomy" id="7395"/>
    <lineage>
        <taxon>Eukaryota</taxon>
        <taxon>Metazoa</taxon>
        <taxon>Ecdysozoa</taxon>
        <taxon>Arthropoda</taxon>
        <taxon>Hexapoda</taxon>
        <taxon>Insecta</taxon>
        <taxon>Pterygota</taxon>
        <taxon>Neoptera</taxon>
        <taxon>Endopterygota</taxon>
        <taxon>Diptera</taxon>
        <taxon>Brachycera</taxon>
        <taxon>Muscomorpha</taxon>
        <taxon>Hippoboscoidea</taxon>
        <taxon>Glossinidae</taxon>
        <taxon>Glossina</taxon>
    </lineage>
</organism>
<protein>
    <submittedName>
        <fullName evidence="2">Uncharacterized protein</fullName>
    </submittedName>
</protein>
<reference evidence="2" key="1">
    <citation type="submission" date="2020-05" db="UniProtKB">
        <authorList>
            <consortium name="EnsemblMetazoa"/>
        </authorList>
    </citation>
    <scope>IDENTIFICATION</scope>
    <source>
        <strain evidence="2">TTRI</strain>
    </source>
</reference>